<proteinExistence type="predicted"/>
<organism evidence="3 4">
    <name type="scientific">Flavobacterium nackdongense</name>
    <dbReference type="NCBI Taxonomy" id="2547394"/>
    <lineage>
        <taxon>Bacteria</taxon>
        <taxon>Pseudomonadati</taxon>
        <taxon>Bacteroidota</taxon>
        <taxon>Flavobacteriia</taxon>
        <taxon>Flavobacteriales</taxon>
        <taxon>Flavobacteriaceae</taxon>
        <taxon>Flavobacterium</taxon>
    </lineage>
</organism>
<dbReference type="SUPFAM" id="SSF53756">
    <property type="entry name" value="UDP-Glycosyltransferase/glycogen phosphorylase"/>
    <property type="match status" value="1"/>
</dbReference>
<dbReference type="Pfam" id="PF00534">
    <property type="entry name" value="Glycos_transf_1"/>
    <property type="match status" value="1"/>
</dbReference>
<keyword evidence="3" id="KW-0808">Transferase</keyword>
<dbReference type="PANTHER" id="PTHR45947">
    <property type="entry name" value="SULFOQUINOVOSYL TRANSFERASE SQD2"/>
    <property type="match status" value="1"/>
</dbReference>
<keyword evidence="4" id="KW-1185">Reference proteome</keyword>
<name>A0A4P6YC36_9FLAO</name>
<dbReference type="GO" id="GO:0016757">
    <property type="term" value="F:glycosyltransferase activity"/>
    <property type="evidence" value="ECO:0007669"/>
    <property type="project" value="InterPro"/>
</dbReference>
<dbReference type="InterPro" id="IPR050194">
    <property type="entry name" value="Glycosyltransferase_grp1"/>
</dbReference>
<gene>
    <name evidence="3" type="ORF">E1750_14070</name>
</gene>
<reference evidence="4" key="1">
    <citation type="submission" date="2019-03" db="EMBL/GenBank/DDBJ databases">
        <title>Flavobacterium sp.</title>
        <authorList>
            <person name="Kim H."/>
        </authorList>
    </citation>
    <scope>NUCLEOTIDE SEQUENCE [LARGE SCALE GENOMIC DNA]</scope>
    <source>
        <strain evidence="4">GS13</strain>
    </source>
</reference>
<dbReference type="Proteomes" id="UP000291124">
    <property type="component" value="Chromosome"/>
</dbReference>
<evidence type="ECO:0000259" key="1">
    <source>
        <dbReference type="Pfam" id="PF00534"/>
    </source>
</evidence>
<dbReference type="InterPro" id="IPR028098">
    <property type="entry name" value="Glyco_trans_4-like_N"/>
</dbReference>
<dbReference type="InterPro" id="IPR001296">
    <property type="entry name" value="Glyco_trans_1"/>
</dbReference>
<feature type="domain" description="Glycosyl transferase family 1" evidence="1">
    <location>
        <begin position="205"/>
        <end position="366"/>
    </location>
</feature>
<dbReference type="EMBL" id="CP037933">
    <property type="protein sequence ID" value="QBN20659.1"/>
    <property type="molecule type" value="Genomic_DNA"/>
</dbReference>
<dbReference type="KEGG" id="fnk:E1750_14070"/>
<protein>
    <submittedName>
        <fullName evidence="3">Glycosyltransferase family 1 protein</fullName>
    </submittedName>
</protein>
<dbReference type="OrthoDB" id="502646at2"/>
<dbReference type="Gene3D" id="3.40.50.2000">
    <property type="entry name" value="Glycogen Phosphorylase B"/>
    <property type="match status" value="2"/>
</dbReference>
<evidence type="ECO:0000313" key="4">
    <source>
        <dbReference type="Proteomes" id="UP000291124"/>
    </source>
</evidence>
<dbReference type="CDD" id="cd03801">
    <property type="entry name" value="GT4_PimA-like"/>
    <property type="match status" value="1"/>
</dbReference>
<dbReference type="AlphaFoldDB" id="A0A4P6YC36"/>
<accession>A0A4P6YC36</accession>
<sequence length="390" mass="43366">MRLKIAFLTPEYPHSKTGSFGGIGTSIKNLAIGLLAEGCSVRVLVYGQNSESVFDDNGITIQQIQNVKFKGLSWFLTRKKLERIINQLYADKAIDLVEAPDWTGITSFIQPKKCPIVIRLNGSDTYFCQLDHRPVKWQNRFHEKRALQTADGLISVSQFTADLTNEVFGLQKEFTIIPNSIDVDLFNFNSNFKTNAGVPPSGVRGLLYFGSLIRKKGLLELPLIFNQVIQKNPEAHLVLVGKDVPDIVSGNSSTWAMMQELFTAEALSNVSYLGSVPYQKIKEHIKEAAVCVFPTFAEALPVSWLEAMALQKPIVATNIGWAKEVIADGVEGFLVHPKAHQEYAERILELLGSSQLQESFGIAARKKVVEKFSMQVVAQKSVLFYKSIIG</sequence>
<evidence type="ECO:0000313" key="3">
    <source>
        <dbReference type="EMBL" id="QBN20659.1"/>
    </source>
</evidence>
<feature type="domain" description="Glycosyltransferase subfamily 4-like N-terminal" evidence="2">
    <location>
        <begin position="20"/>
        <end position="184"/>
    </location>
</feature>
<dbReference type="PANTHER" id="PTHR45947:SF3">
    <property type="entry name" value="SULFOQUINOVOSYL TRANSFERASE SQD2"/>
    <property type="match status" value="1"/>
</dbReference>
<dbReference type="Pfam" id="PF13439">
    <property type="entry name" value="Glyco_transf_4"/>
    <property type="match status" value="1"/>
</dbReference>
<evidence type="ECO:0000259" key="2">
    <source>
        <dbReference type="Pfam" id="PF13439"/>
    </source>
</evidence>